<dbReference type="Gene3D" id="3.30.40.10">
    <property type="entry name" value="Zinc/RING finger domain, C3HC4 (zinc finger)"/>
    <property type="match status" value="1"/>
</dbReference>
<dbReference type="InterPro" id="IPR001370">
    <property type="entry name" value="BIR_rpt"/>
</dbReference>
<keyword evidence="3" id="KW-0479">Metal-binding</keyword>
<dbReference type="Pfam" id="PF00653">
    <property type="entry name" value="BIR"/>
    <property type="match status" value="3"/>
</dbReference>
<evidence type="ECO:0000256" key="3">
    <source>
        <dbReference type="ARBA" id="ARBA00022723"/>
    </source>
</evidence>
<dbReference type="FunFam" id="1.10.1170.10:FF:000003">
    <property type="entry name" value="E3 ubiquitin-protein ligase XIAP"/>
    <property type="match status" value="1"/>
</dbReference>
<sequence length="711" mass="78487">MGDMSHDHGSLAREEYRLDTFGRHDFAVDKKKLAQAGFYYTKKGDEVKCFDCKWEVDAKTISPADDIARLHKEKRPDCHFAQGLRTVPKPSRSKTFISYDSLRFEKERLETFIDWPIKWLDPSELASDGFYYLRTADHCACVFCRGIVGAWEVGDTPRGEHQRHFPHCPFIRGQPVGNVPIHHSNILARLPSQNSTPQTNTSTQRPGTDECGTSRHMAGSYPECRGPPNKPDVSWEEIGLPQYSGPKRKDFLTAESRLASFVRWPERVTQKPCDLAEAGFFYCGLSDHVRCFHCGNGLRNWEKDDVPWNEHARWYPECSYVLLKKGQEFIDKVRREKPPYIRKAPAVKPSSSTAPTTSSANASSGSRTVSDKDLDPLMDLDIIRGVLGMGFPPHIVRAALKDHVQKTGMPYFSMEPCIEAVLQKMEEETRRTLQSDDTIESEATESQVAKIQSINSRNDTVPSSEVAGSSSPSTSGAPASPPSEPSTSSVNEDITETLPTLPTPSMSVASAEHLPTLPNSPRSMDTTSPAPRQQESTQETSATPQTTSSASPQSSQGDDNAMEVDERGADVHQVPADRIHPMERVIMQADEVMSMAEEALKPPSSGPPSLNQSDLKVVGEGEGAGLLEQASTSGLKTHSGAVSSPQSTKELADELERIRDIRMCKVCMDAEMDVVFLPCAHMVTCASCAVALTQCPICRKDIKYTIKPIVS</sequence>
<keyword evidence="5" id="KW-0862">Zinc</keyword>
<dbReference type="GO" id="GO:0005634">
    <property type="term" value="C:nucleus"/>
    <property type="evidence" value="ECO:0007669"/>
    <property type="project" value="TreeGrafter"/>
</dbReference>
<dbReference type="GO" id="GO:0005737">
    <property type="term" value="C:cytoplasm"/>
    <property type="evidence" value="ECO:0007669"/>
    <property type="project" value="TreeGrafter"/>
</dbReference>
<dbReference type="EMBL" id="MN265396">
    <property type="protein sequence ID" value="QIA97676.1"/>
    <property type="molecule type" value="mRNA"/>
</dbReference>
<dbReference type="GO" id="GO:0051726">
    <property type="term" value="P:regulation of cell cycle"/>
    <property type="evidence" value="ECO:0007669"/>
    <property type="project" value="TreeGrafter"/>
</dbReference>
<organism evidence="9">
    <name type="scientific">Penaeus japonicus</name>
    <name type="common">Kuruma prawn</name>
    <name type="synonym">Marsupenaeus japonicus</name>
    <dbReference type="NCBI Taxonomy" id="27405"/>
    <lineage>
        <taxon>Eukaryota</taxon>
        <taxon>Metazoa</taxon>
        <taxon>Ecdysozoa</taxon>
        <taxon>Arthropoda</taxon>
        <taxon>Crustacea</taxon>
        <taxon>Multicrustacea</taxon>
        <taxon>Malacostraca</taxon>
        <taxon>Eumalacostraca</taxon>
        <taxon>Eucarida</taxon>
        <taxon>Decapoda</taxon>
        <taxon>Dendrobranchiata</taxon>
        <taxon>Penaeoidea</taxon>
        <taxon>Penaeidae</taxon>
        <taxon>Penaeus</taxon>
    </lineage>
</organism>
<feature type="compositionally biased region" description="Low complexity" evidence="7">
    <location>
        <begin position="460"/>
        <end position="478"/>
    </location>
</feature>
<dbReference type="OrthoDB" id="6381071at2759"/>
<dbReference type="GO" id="GO:0006915">
    <property type="term" value="P:apoptotic process"/>
    <property type="evidence" value="ECO:0007669"/>
    <property type="project" value="UniProtKB-KW"/>
</dbReference>
<dbReference type="Gene3D" id="1.10.8.10">
    <property type="entry name" value="DNA helicase RuvA subunit, C-terminal domain"/>
    <property type="match status" value="1"/>
</dbReference>
<feature type="compositionally biased region" description="Polar residues" evidence="7">
    <location>
        <begin position="497"/>
        <end position="508"/>
    </location>
</feature>
<evidence type="ECO:0000256" key="6">
    <source>
        <dbReference type="PROSITE-ProRule" id="PRU00175"/>
    </source>
</evidence>
<feature type="compositionally biased region" description="Polar residues" evidence="7">
    <location>
        <begin position="444"/>
        <end position="459"/>
    </location>
</feature>
<gene>
    <name evidence="9" type="primary">IAP</name>
</gene>
<dbReference type="PANTHER" id="PTHR10044">
    <property type="entry name" value="INHIBITOR OF APOPTOSIS"/>
    <property type="match status" value="1"/>
</dbReference>
<dbReference type="SUPFAM" id="SSF57924">
    <property type="entry name" value="Inhibitor of apoptosis (IAP) repeat"/>
    <property type="match status" value="3"/>
</dbReference>
<evidence type="ECO:0000256" key="5">
    <source>
        <dbReference type="ARBA" id="ARBA00022833"/>
    </source>
</evidence>
<dbReference type="FunFam" id="1.10.1170.10:FF:000002">
    <property type="entry name" value="Baculoviral IAP repeat containing 7"/>
    <property type="match status" value="1"/>
</dbReference>
<keyword evidence="2" id="KW-0053">Apoptosis</keyword>
<dbReference type="GO" id="GO:0043066">
    <property type="term" value="P:negative regulation of apoptotic process"/>
    <property type="evidence" value="ECO:0007669"/>
    <property type="project" value="TreeGrafter"/>
</dbReference>
<dbReference type="GO" id="GO:0031398">
    <property type="term" value="P:positive regulation of protein ubiquitination"/>
    <property type="evidence" value="ECO:0007669"/>
    <property type="project" value="TreeGrafter"/>
</dbReference>
<evidence type="ECO:0000259" key="8">
    <source>
        <dbReference type="PROSITE" id="PS50089"/>
    </source>
</evidence>
<dbReference type="Gene3D" id="1.10.1170.10">
    <property type="entry name" value="Inhibitor Of Apoptosis Protein (2mihbC-IAP-1), Chain A"/>
    <property type="match status" value="3"/>
</dbReference>
<dbReference type="GO" id="GO:0043027">
    <property type="term" value="F:cysteine-type endopeptidase inhibitor activity involved in apoptotic process"/>
    <property type="evidence" value="ECO:0007669"/>
    <property type="project" value="TreeGrafter"/>
</dbReference>
<dbReference type="CDD" id="cd16510">
    <property type="entry name" value="RING-HC_IAPs"/>
    <property type="match status" value="1"/>
</dbReference>
<feature type="region of interest" description="Disordered" evidence="7">
    <location>
        <begin position="340"/>
        <end position="371"/>
    </location>
</feature>
<evidence type="ECO:0000256" key="1">
    <source>
        <dbReference type="ARBA" id="ARBA00006672"/>
    </source>
</evidence>
<feature type="region of interest" description="Disordered" evidence="7">
    <location>
        <begin position="428"/>
        <end position="561"/>
    </location>
</feature>
<dbReference type="SMART" id="SM00184">
    <property type="entry name" value="RING"/>
    <property type="match status" value="1"/>
</dbReference>
<name>A0A6C0T6L0_PENJP</name>
<dbReference type="Pfam" id="PF13920">
    <property type="entry name" value="zf-C3HC4_3"/>
    <property type="match status" value="1"/>
</dbReference>
<dbReference type="SMART" id="SM00238">
    <property type="entry name" value="BIR"/>
    <property type="match status" value="3"/>
</dbReference>
<dbReference type="GO" id="GO:0061630">
    <property type="term" value="F:ubiquitin protein ligase activity"/>
    <property type="evidence" value="ECO:0007669"/>
    <property type="project" value="TreeGrafter"/>
</dbReference>
<comment type="similarity">
    <text evidence="1">Belongs to the IAP family.</text>
</comment>
<dbReference type="InterPro" id="IPR050784">
    <property type="entry name" value="IAP"/>
</dbReference>
<feature type="compositionally biased region" description="Low complexity" evidence="7">
    <location>
        <begin position="191"/>
        <end position="204"/>
    </location>
</feature>
<dbReference type="CDD" id="cd00022">
    <property type="entry name" value="BIR"/>
    <property type="match status" value="3"/>
</dbReference>
<feature type="compositionally biased region" description="Polar residues" evidence="7">
    <location>
        <begin position="517"/>
        <end position="531"/>
    </location>
</feature>
<protein>
    <submittedName>
        <fullName evidence="9">Inhibitor of apoptosis protein</fullName>
    </submittedName>
</protein>
<dbReference type="PROSITE" id="PS50089">
    <property type="entry name" value="ZF_RING_2"/>
    <property type="match status" value="1"/>
</dbReference>
<proteinExistence type="evidence at transcript level"/>
<evidence type="ECO:0000313" key="9">
    <source>
        <dbReference type="EMBL" id="QIA97676.1"/>
    </source>
</evidence>
<keyword evidence="4 6" id="KW-0863">Zinc-finger</keyword>
<accession>A0A6C0T6L0</accession>
<feature type="region of interest" description="Disordered" evidence="7">
    <location>
        <begin position="190"/>
        <end position="216"/>
    </location>
</feature>
<dbReference type="InterPro" id="IPR013083">
    <property type="entry name" value="Znf_RING/FYVE/PHD"/>
</dbReference>
<dbReference type="GO" id="GO:0008270">
    <property type="term" value="F:zinc ion binding"/>
    <property type="evidence" value="ECO:0007669"/>
    <property type="project" value="UniProtKB-KW"/>
</dbReference>
<feature type="compositionally biased region" description="Low complexity" evidence="7">
    <location>
        <begin position="344"/>
        <end position="368"/>
    </location>
</feature>
<dbReference type="InterPro" id="IPR001841">
    <property type="entry name" value="Znf_RING"/>
</dbReference>
<feature type="compositionally biased region" description="Low complexity" evidence="7">
    <location>
        <begin position="533"/>
        <end position="556"/>
    </location>
</feature>
<dbReference type="PANTHER" id="PTHR10044:SF139">
    <property type="entry name" value="DEATH-ASSOCIATED INHIBITOR OF APOPTOSIS 2"/>
    <property type="match status" value="1"/>
</dbReference>
<evidence type="ECO:0000256" key="2">
    <source>
        <dbReference type="ARBA" id="ARBA00022703"/>
    </source>
</evidence>
<dbReference type="AlphaFoldDB" id="A0A6C0T6L0"/>
<feature type="domain" description="RING-type" evidence="8">
    <location>
        <begin position="664"/>
        <end position="699"/>
    </location>
</feature>
<reference evidence="9" key="1">
    <citation type="submission" date="2019-08" db="EMBL/GenBank/DDBJ databases">
        <authorList>
            <person name="Wang P."/>
        </authorList>
    </citation>
    <scope>NUCLEOTIDE SEQUENCE</scope>
</reference>
<evidence type="ECO:0000256" key="4">
    <source>
        <dbReference type="ARBA" id="ARBA00022771"/>
    </source>
</evidence>
<dbReference type="PROSITE" id="PS50143">
    <property type="entry name" value="BIR_REPEAT_2"/>
    <property type="match status" value="3"/>
</dbReference>
<evidence type="ECO:0000256" key="7">
    <source>
        <dbReference type="SAM" id="MobiDB-lite"/>
    </source>
</evidence>